<dbReference type="PANTHER" id="PTHR12970">
    <property type="entry name" value="PROTEASOME ASSEMBLY CHAPERONE 2"/>
    <property type="match status" value="1"/>
</dbReference>
<gene>
    <name evidence="5" type="ORF">SAMEA4029010_CIC11G00000002842</name>
</gene>
<dbReference type="GO" id="GO:0005829">
    <property type="term" value="C:cytosol"/>
    <property type="evidence" value="ECO:0007669"/>
    <property type="project" value="TreeGrafter"/>
</dbReference>
<dbReference type="Pfam" id="PF09754">
    <property type="entry name" value="PAC2"/>
    <property type="match status" value="1"/>
</dbReference>
<keyword evidence="2 4" id="KW-0143">Chaperone</keyword>
<evidence type="ECO:0000256" key="4">
    <source>
        <dbReference type="PIRNR" id="PIRNR010044"/>
    </source>
</evidence>
<name>A0A1L0B8C7_9ASCO</name>
<evidence type="ECO:0000256" key="3">
    <source>
        <dbReference type="ARBA" id="ARBA00025745"/>
    </source>
</evidence>
<dbReference type="Gene3D" id="3.40.50.10900">
    <property type="entry name" value="PAC-like subunit"/>
    <property type="match status" value="1"/>
</dbReference>
<dbReference type="InterPro" id="IPR016562">
    <property type="entry name" value="Proteasome_assmbl_chp_2_euk"/>
</dbReference>
<keyword evidence="6" id="KW-1185">Reference proteome</keyword>
<evidence type="ECO:0000313" key="5">
    <source>
        <dbReference type="EMBL" id="SGZ47252.1"/>
    </source>
</evidence>
<evidence type="ECO:0000256" key="1">
    <source>
        <dbReference type="ARBA" id="ARBA00019186"/>
    </source>
</evidence>
<dbReference type="Proteomes" id="UP000182334">
    <property type="component" value="Chromosome I"/>
</dbReference>
<dbReference type="STRING" id="45354.A0A1L0B8C7"/>
<dbReference type="OrthoDB" id="10260712at2759"/>
<comment type="function">
    <text evidence="4">Involved in 20S proteasome assembly.</text>
</comment>
<proteinExistence type="inferred from homology"/>
<dbReference type="AlphaFoldDB" id="A0A1L0B8C7"/>
<comment type="similarity">
    <text evidence="3 4">Belongs to the PSMG2 family.</text>
</comment>
<dbReference type="InterPro" id="IPR019151">
    <property type="entry name" value="Proteasome_assmbl_chaperone_2"/>
</dbReference>
<evidence type="ECO:0000313" key="6">
    <source>
        <dbReference type="Proteomes" id="UP000182334"/>
    </source>
</evidence>
<comment type="subunit">
    <text evidence="4">Component of the 20S proteasome chaperone.</text>
</comment>
<protein>
    <recommendedName>
        <fullName evidence="1 4">Proteasome assembly chaperone 2</fullName>
    </recommendedName>
</protein>
<organism evidence="5 6">
    <name type="scientific">Sungouiella intermedia</name>
    <dbReference type="NCBI Taxonomy" id="45354"/>
    <lineage>
        <taxon>Eukaryota</taxon>
        <taxon>Fungi</taxon>
        <taxon>Dikarya</taxon>
        <taxon>Ascomycota</taxon>
        <taxon>Saccharomycotina</taxon>
        <taxon>Pichiomycetes</taxon>
        <taxon>Metschnikowiaceae</taxon>
        <taxon>Sungouiella</taxon>
    </lineage>
</organism>
<evidence type="ECO:0000256" key="2">
    <source>
        <dbReference type="ARBA" id="ARBA00023186"/>
    </source>
</evidence>
<dbReference type="PIRSF" id="PIRSF010044">
    <property type="entry name" value="UCP010044"/>
    <property type="match status" value="1"/>
</dbReference>
<dbReference type="PANTHER" id="PTHR12970:SF1">
    <property type="entry name" value="PROTEASOME ASSEMBLY CHAPERONE 2"/>
    <property type="match status" value="1"/>
</dbReference>
<accession>A0A1L0B8C7</accession>
<sequence>MPLDCLTGSVLVVPSISIANIPQLASDLLIHTLNFSKVDSLSDKYLYPFASPVDYTDKPSDGISLGLEVYYSKENNLTILHQRSPLMPGFAAAHVEEVLVPFIKEGKFNHVVFLSLSDAGLVEHIAPGGISIYTNEDILSDGLTKLHISESDIQPLAKSPGSGSKYEEALVKSLAASTNLSIFVSYVYEGDNFYDAQLLASKVAGVLNVFPKAWKTPVSWFGVYGDKPAPLAIEEGMYG</sequence>
<dbReference type="InterPro" id="IPR038389">
    <property type="entry name" value="PSMG2_sf"/>
</dbReference>
<dbReference type="EMBL" id="LT635756">
    <property type="protein sequence ID" value="SGZ47252.1"/>
    <property type="molecule type" value="Genomic_DNA"/>
</dbReference>
<dbReference type="GO" id="GO:0005634">
    <property type="term" value="C:nucleus"/>
    <property type="evidence" value="ECO:0007669"/>
    <property type="project" value="TreeGrafter"/>
</dbReference>
<reference evidence="5 6" key="1">
    <citation type="submission" date="2016-10" db="EMBL/GenBank/DDBJ databases">
        <authorList>
            <person name="de Groot N.N."/>
        </authorList>
    </citation>
    <scope>NUCLEOTIDE SEQUENCE [LARGE SCALE GENOMIC DNA]</scope>
    <source>
        <strain evidence="5 6">CBS 141442</strain>
    </source>
</reference>
<dbReference type="GO" id="GO:0043248">
    <property type="term" value="P:proteasome assembly"/>
    <property type="evidence" value="ECO:0007669"/>
    <property type="project" value="TreeGrafter"/>
</dbReference>